<dbReference type="GO" id="GO:0004066">
    <property type="term" value="F:asparagine synthase (glutamine-hydrolyzing) activity"/>
    <property type="evidence" value="ECO:0007669"/>
    <property type="project" value="InterPro"/>
</dbReference>
<organism evidence="2">
    <name type="scientific">freshwater metagenome</name>
    <dbReference type="NCBI Taxonomy" id="449393"/>
    <lineage>
        <taxon>unclassified sequences</taxon>
        <taxon>metagenomes</taxon>
        <taxon>ecological metagenomes</taxon>
    </lineage>
</organism>
<dbReference type="InterPro" id="IPR051786">
    <property type="entry name" value="ASN_synthetase/amidase"/>
</dbReference>
<dbReference type="PANTHER" id="PTHR43284">
    <property type="entry name" value="ASPARAGINE SYNTHETASE (GLUTAMINE-HYDROLYZING)"/>
    <property type="match status" value="1"/>
</dbReference>
<dbReference type="EMBL" id="CAFAAB010000130">
    <property type="protein sequence ID" value="CAB4789658.1"/>
    <property type="molecule type" value="Genomic_DNA"/>
</dbReference>
<dbReference type="InterPro" id="IPR014729">
    <property type="entry name" value="Rossmann-like_a/b/a_fold"/>
</dbReference>
<protein>
    <submittedName>
        <fullName evidence="2">Unannotated protein</fullName>
    </submittedName>
</protein>
<dbReference type="PANTHER" id="PTHR43284:SF1">
    <property type="entry name" value="ASPARAGINE SYNTHETASE"/>
    <property type="match status" value="1"/>
</dbReference>
<dbReference type="GO" id="GO:0005829">
    <property type="term" value="C:cytosol"/>
    <property type="evidence" value="ECO:0007669"/>
    <property type="project" value="TreeGrafter"/>
</dbReference>
<sequence>MLAPLLRAAAALPASSRKAAAGAIVGVFPRRYHARIQNLAGNSGRCVELAIELKQFLPAAALGALGLCAADLGLTNDYLADEAYAVFDDVGNDPFLAVSRVETYLYMGNTLLRDSDVTSMAHSVELRVPFVSRPVLEQAGRIPGRLHAGRTKGAKHLLRKSLADIVPAQVLQRPKTGFTLPVGDWMFGQLRESCEAAVAAVETLPFLDAQAVRGLWNSFVADRQHTYWMKPMLLVALGSYIAKSRAVQV</sequence>
<dbReference type="InterPro" id="IPR001962">
    <property type="entry name" value="Asn_synthase"/>
</dbReference>
<evidence type="ECO:0000313" key="2">
    <source>
        <dbReference type="EMBL" id="CAB4789658.1"/>
    </source>
</evidence>
<dbReference type="Gene3D" id="3.40.50.620">
    <property type="entry name" value="HUPs"/>
    <property type="match status" value="1"/>
</dbReference>
<dbReference type="GO" id="GO:0006529">
    <property type="term" value="P:asparagine biosynthetic process"/>
    <property type="evidence" value="ECO:0007669"/>
    <property type="project" value="InterPro"/>
</dbReference>
<reference evidence="2" key="1">
    <citation type="submission" date="2020-05" db="EMBL/GenBank/DDBJ databases">
        <authorList>
            <person name="Chiriac C."/>
            <person name="Salcher M."/>
            <person name="Ghai R."/>
            <person name="Kavagutti S V."/>
        </authorList>
    </citation>
    <scope>NUCLEOTIDE SEQUENCE</scope>
</reference>
<evidence type="ECO:0000259" key="1">
    <source>
        <dbReference type="Pfam" id="PF00733"/>
    </source>
</evidence>
<dbReference type="SUPFAM" id="SSF52402">
    <property type="entry name" value="Adenine nucleotide alpha hydrolases-like"/>
    <property type="match status" value="1"/>
</dbReference>
<dbReference type="AlphaFoldDB" id="A0A6J6X3F2"/>
<dbReference type="Pfam" id="PF00733">
    <property type="entry name" value="Asn_synthase"/>
    <property type="match status" value="1"/>
</dbReference>
<proteinExistence type="predicted"/>
<feature type="domain" description="Asparagine synthetase" evidence="1">
    <location>
        <begin position="96"/>
        <end position="228"/>
    </location>
</feature>
<name>A0A6J6X3F2_9ZZZZ</name>
<gene>
    <name evidence="2" type="ORF">UFOPK2958_01077</name>
</gene>
<accession>A0A6J6X3F2</accession>